<organism evidence="2 3">
    <name type="scientific">Trichocladium antarcticum</name>
    <dbReference type="NCBI Taxonomy" id="1450529"/>
    <lineage>
        <taxon>Eukaryota</taxon>
        <taxon>Fungi</taxon>
        <taxon>Dikarya</taxon>
        <taxon>Ascomycota</taxon>
        <taxon>Pezizomycotina</taxon>
        <taxon>Sordariomycetes</taxon>
        <taxon>Sordariomycetidae</taxon>
        <taxon>Sordariales</taxon>
        <taxon>Chaetomiaceae</taxon>
        <taxon>Trichocladium</taxon>
    </lineage>
</organism>
<accession>A0AAN6UMB9</accession>
<keyword evidence="3" id="KW-1185">Reference proteome</keyword>
<feature type="region of interest" description="Disordered" evidence="1">
    <location>
        <begin position="33"/>
        <end position="102"/>
    </location>
</feature>
<evidence type="ECO:0000256" key="1">
    <source>
        <dbReference type="SAM" id="MobiDB-lite"/>
    </source>
</evidence>
<gene>
    <name evidence="2" type="ORF">BT67DRAFT_456288</name>
</gene>
<evidence type="ECO:0000313" key="3">
    <source>
        <dbReference type="Proteomes" id="UP001304895"/>
    </source>
</evidence>
<dbReference type="Proteomes" id="UP001304895">
    <property type="component" value="Unassembled WGS sequence"/>
</dbReference>
<evidence type="ECO:0000313" key="2">
    <source>
        <dbReference type="EMBL" id="KAK4134371.1"/>
    </source>
</evidence>
<sequence>MTLAGQMLPRRLQLPQSLARPSQCHRLTTVRFATSDATKGSSSSSSSSPSSTPSRGLFNQLFARRPAHNVMNTRASRRPNRSTAPEYPVPEPSSRNPRRLPLPLGDELRAWLENAVSEVRQAGNDEDGPTVLVLSNASRSLVESDFYRLAPQGRHVDGWAGGITKIVQSVSPVTKEPQGQYFLFFDTPGAAKLYADELKRLHYLARRALGESPPWPDATPPKPNARFDASTIEPSIDPALHTHLSRRATPPPTGADMSHRVLLHLTGSTLPLGLLQRAIAADGAARNLPWRLLAVEQPKPGSPGARLLPRPIQTVRAGSGRIGWGEVAQMEAEGGGEELALYGYSRFVVAFAGAGEARRFARVWHRRELVDERTERVVVVDATALW</sequence>
<name>A0AAN6UMB9_9PEZI</name>
<reference evidence="2" key="2">
    <citation type="submission" date="2023-05" db="EMBL/GenBank/DDBJ databases">
        <authorList>
            <consortium name="Lawrence Berkeley National Laboratory"/>
            <person name="Steindorff A."/>
            <person name="Hensen N."/>
            <person name="Bonometti L."/>
            <person name="Westerberg I."/>
            <person name="Brannstrom I.O."/>
            <person name="Guillou S."/>
            <person name="Cros-Aarteil S."/>
            <person name="Calhoun S."/>
            <person name="Haridas S."/>
            <person name="Kuo A."/>
            <person name="Mondo S."/>
            <person name="Pangilinan J."/>
            <person name="Riley R."/>
            <person name="Labutti K."/>
            <person name="Andreopoulos B."/>
            <person name="Lipzen A."/>
            <person name="Chen C."/>
            <person name="Yanf M."/>
            <person name="Daum C."/>
            <person name="Ng V."/>
            <person name="Clum A."/>
            <person name="Ohm R."/>
            <person name="Martin F."/>
            <person name="Silar P."/>
            <person name="Natvig D."/>
            <person name="Lalanne C."/>
            <person name="Gautier V."/>
            <person name="Ament-Velasquez S.L."/>
            <person name="Kruys A."/>
            <person name="Hutchinson M.I."/>
            <person name="Powell A.J."/>
            <person name="Barry K."/>
            <person name="Miller A.N."/>
            <person name="Grigoriev I.V."/>
            <person name="Debuchy R."/>
            <person name="Gladieux P."/>
            <person name="Thoren M.H."/>
            <person name="Johannesson H."/>
        </authorList>
    </citation>
    <scope>NUCLEOTIDE SEQUENCE</scope>
    <source>
        <strain evidence="2">CBS 123565</strain>
    </source>
</reference>
<feature type="compositionally biased region" description="Low complexity" evidence="1">
    <location>
        <begin position="41"/>
        <end position="54"/>
    </location>
</feature>
<comment type="caution">
    <text evidence="2">The sequence shown here is derived from an EMBL/GenBank/DDBJ whole genome shotgun (WGS) entry which is preliminary data.</text>
</comment>
<dbReference type="EMBL" id="MU853409">
    <property type="protein sequence ID" value="KAK4134371.1"/>
    <property type="molecule type" value="Genomic_DNA"/>
</dbReference>
<proteinExistence type="predicted"/>
<reference evidence="2" key="1">
    <citation type="journal article" date="2023" name="Mol. Phylogenet. Evol.">
        <title>Genome-scale phylogeny and comparative genomics of the fungal order Sordariales.</title>
        <authorList>
            <person name="Hensen N."/>
            <person name="Bonometti L."/>
            <person name="Westerberg I."/>
            <person name="Brannstrom I.O."/>
            <person name="Guillou S."/>
            <person name="Cros-Aarteil S."/>
            <person name="Calhoun S."/>
            <person name="Haridas S."/>
            <person name="Kuo A."/>
            <person name="Mondo S."/>
            <person name="Pangilinan J."/>
            <person name="Riley R."/>
            <person name="LaButti K."/>
            <person name="Andreopoulos B."/>
            <person name="Lipzen A."/>
            <person name="Chen C."/>
            <person name="Yan M."/>
            <person name="Daum C."/>
            <person name="Ng V."/>
            <person name="Clum A."/>
            <person name="Steindorff A."/>
            <person name="Ohm R.A."/>
            <person name="Martin F."/>
            <person name="Silar P."/>
            <person name="Natvig D.O."/>
            <person name="Lalanne C."/>
            <person name="Gautier V."/>
            <person name="Ament-Velasquez S.L."/>
            <person name="Kruys A."/>
            <person name="Hutchinson M.I."/>
            <person name="Powell A.J."/>
            <person name="Barry K."/>
            <person name="Miller A.N."/>
            <person name="Grigoriev I.V."/>
            <person name="Debuchy R."/>
            <person name="Gladieux P."/>
            <person name="Hiltunen Thoren M."/>
            <person name="Johannesson H."/>
        </authorList>
    </citation>
    <scope>NUCLEOTIDE SEQUENCE</scope>
    <source>
        <strain evidence="2">CBS 123565</strain>
    </source>
</reference>
<protein>
    <submittedName>
        <fullName evidence="2">Uncharacterized protein</fullName>
    </submittedName>
</protein>
<dbReference type="AlphaFoldDB" id="A0AAN6UMB9"/>